<evidence type="ECO:0000256" key="1">
    <source>
        <dbReference type="SAM" id="Phobius"/>
    </source>
</evidence>
<keyword evidence="1" id="KW-0812">Transmembrane</keyword>
<protein>
    <submittedName>
        <fullName evidence="2">Uncharacterized protein</fullName>
    </submittedName>
</protein>
<sequence length="78" mass="9370">MILLRDNRQDIRSLCRKYQQKVWKWLHRFSPWGKNVPCMVRQTYARTNNHQENTSMSAILIYNIAAVAAFFTKVKNLR</sequence>
<dbReference type="AlphaFoldDB" id="A0A6H5HEM8"/>
<gene>
    <name evidence="2" type="ORF">NTEN_LOCUS20083</name>
</gene>
<evidence type="ECO:0000313" key="2">
    <source>
        <dbReference type="EMBL" id="CAB0015743.1"/>
    </source>
</evidence>
<dbReference type="EMBL" id="CADCXU010029431">
    <property type="protein sequence ID" value="CAB0015743.1"/>
    <property type="molecule type" value="Genomic_DNA"/>
</dbReference>
<name>A0A6H5HEM8_9HEMI</name>
<organism evidence="2 3">
    <name type="scientific">Nesidiocoris tenuis</name>
    <dbReference type="NCBI Taxonomy" id="355587"/>
    <lineage>
        <taxon>Eukaryota</taxon>
        <taxon>Metazoa</taxon>
        <taxon>Ecdysozoa</taxon>
        <taxon>Arthropoda</taxon>
        <taxon>Hexapoda</taxon>
        <taxon>Insecta</taxon>
        <taxon>Pterygota</taxon>
        <taxon>Neoptera</taxon>
        <taxon>Paraneoptera</taxon>
        <taxon>Hemiptera</taxon>
        <taxon>Heteroptera</taxon>
        <taxon>Panheteroptera</taxon>
        <taxon>Cimicomorpha</taxon>
        <taxon>Miridae</taxon>
        <taxon>Dicyphina</taxon>
        <taxon>Nesidiocoris</taxon>
    </lineage>
</organism>
<proteinExistence type="predicted"/>
<dbReference type="Proteomes" id="UP000479000">
    <property type="component" value="Unassembled WGS sequence"/>
</dbReference>
<evidence type="ECO:0000313" key="3">
    <source>
        <dbReference type="Proteomes" id="UP000479000"/>
    </source>
</evidence>
<keyword evidence="3" id="KW-1185">Reference proteome</keyword>
<keyword evidence="1" id="KW-1133">Transmembrane helix</keyword>
<keyword evidence="1" id="KW-0472">Membrane</keyword>
<reference evidence="2 3" key="1">
    <citation type="submission" date="2020-02" db="EMBL/GenBank/DDBJ databases">
        <authorList>
            <person name="Ferguson B K."/>
        </authorList>
    </citation>
    <scope>NUCLEOTIDE SEQUENCE [LARGE SCALE GENOMIC DNA]</scope>
</reference>
<feature type="transmembrane region" description="Helical" evidence="1">
    <location>
        <begin position="54"/>
        <end position="72"/>
    </location>
</feature>
<accession>A0A6H5HEM8</accession>